<feature type="coiled-coil region" evidence="1">
    <location>
        <begin position="142"/>
        <end position="169"/>
    </location>
</feature>
<dbReference type="PANTHER" id="PTHR36783">
    <property type="entry name" value="THYLAKOID LUMENAL 17.9 KDA PROTEIN, CHLOROPLASTIC"/>
    <property type="match status" value="1"/>
</dbReference>
<evidence type="ECO:0000256" key="1">
    <source>
        <dbReference type="SAM" id="Coils"/>
    </source>
</evidence>
<dbReference type="GO" id="GO:0009543">
    <property type="term" value="C:chloroplast thylakoid lumen"/>
    <property type="evidence" value="ECO:0007669"/>
    <property type="project" value="TreeGrafter"/>
</dbReference>
<gene>
    <name evidence="2" type="ORF">OIU84_007219</name>
</gene>
<dbReference type="InterPro" id="IPR037734">
    <property type="entry name" value="Thylakoid_lumenal_17.9"/>
</dbReference>
<proteinExistence type="predicted"/>
<dbReference type="Proteomes" id="UP001162972">
    <property type="component" value="Chromosome 15Z"/>
</dbReference>
<protein>
    <recommendedName>
        <fullName evidence="4">Thylakoid lumenal 17.9 kDa protein, chloroplastic</fullName>
    </recommendedName>
</protein>
<comment type="caution">
    <text evidence="2">The sequence shown here is derived from an EMBL/GenBank/DDBJ whole genome shotgun (WGS) entry which is preliminary data.</text>
</comment>
<dbReference type="AlphaFoldDB" id="A0AAD6NZA9"/>
<dbReference type="PANTHER" id="PTHR36783:SF2">
    <property type="entry name" value="THYLAKOID LUMENAL 17.9 KDA PROTEIN, CHLOROPLASTIC"/>
    <property type="match status" value="1"/>
</dbReference>
<evidence type="ECO:0000313" key="2">
    <source>
        <dbReference type="EMBL" id="KAJ6410426.1"/>
    </source>
</evidence>
<name>A0AAD6NZA9_9ROSI</name>
<reference evidence="2 3" key="1">
    <citation type="journal article" date="2023" name="Int. J. Mol. Sci.">
        <title>De Novo Assembly and Annotation of 11 Diverse Shrub Willow (Salix) Genomes Reveals Novel Gene Organization in Sex-Linked Regions.</title>
        <authorList>
            <person name="Hyden B."/>
            <person name="Feng K."/>
            <person name="Yates T.B."/>
            <person name="Jawdy S."/>
            <person name="Cereghino C."/>
            <person name="Smart L.B."/>
            <person name="Muchero W."/>
        </authorList>
    </citation>
    <scope>NUCLEOTIDE SEQUENCE [LARGE SCALE GENOMIC DNA]</scope>
    <source>
        <tissue evidence="2">Shoot tip</tissue>
    </source>
</reference>
<keyword evidence="1" id="KW-0175">Coiled coil</keyword>
<dbReference type="EMBL" id="JAPFFJ010000014">
    <property type="protein sequence ID" value="KAJ6410426.1"/>
    <property type="molecule type" value="Genomic_DNA"/>
</dbReference>
<keyword evidence="3" id="KW-1185">Reference proteome</keyword>
<evidence type="ECO:0000313" key="3">
    <source>
        <dbReference type="Proteomes" id="UP001162972"/>
    </source>
</evidence>
<accession>A0AAD6NZA9</accession>
<organism evidence="2 3">
    <name type="scientific">Salix udensis</name>
    <dbReference type="NCBI Taxonomy" id="889485"/>
    <lineage>
        <taxon>Eukaryota</taxon>
        <taxon>Viridiplantae</taxon>
        <taxon>Streptophyta</taxon>
        <taxon>Embryophyta</taxon>
        <taxon>Tracheophyta</taxon>
        <taxon>Spermatophyta</taxon>
        <taxon>Magnoliopsida</taxon>
        <taxon>eudicotyledons</taxon>
        <taxon>Gunneridae</taxon>
        <taxon>Pentapetalae</taxon>
        <taxon>rosids</taxon>
        <taxon>fabids</taxon>
        <taxon>Malpighiales</taxon>
        <taxon>Salicaceae</taxon>
        <taxon>Saliceae</taxon>
        <taxon>Salix</taxon>
    </lineage>
</organism>
<evidence type="ECO:0008006" key="4">
    <source>
        <dbReference type="Google" id="ProtNLM"/>
    </source>
</evidence>
<sequence>MANARWLYGLLCQQHNMKCWKKERITIMTSMSLIGHVLPPHLSTSKIINFTSQNVTPKPILFTNLISLALTVTLNSPLPSLAIPSLNSQPPLLSPTTPFSQSKNLQIGLENGKIRPCPSTNPGCVSTNPQSSSFAFPWSIPENDTGNAIQKLEEAIRKTQKNAKIQVIEDTPNGKYLQAEVDGGFDPDVLEFLVRGDVVAYRSMATKVTYVYPFTTAFGDSKGQEERMKKILNELGWYAPSFDSMD</sequence>